<protein>
    <recommendedName>
        <fullName evidence="2">Chalcone isomerase domain-containing protein</fullName>
    </recommendedName>
</protein>
<dbReference type="Proteomes" id="UP000245942">
    <property type="component" value="Unassembled WGS sequence"/>
</dbReference>
<feature type="domain" description="Chalcone isomerase" evidence="2">
    <location>
        <begin position="142"/>
        <end position="340"/>
    </location>
</feature>
<dbReference type="PANTHER" id="PTHR47284">
    <property type="entry name" value="FATTY-ACID-BINDING PROTEIN 2"/>
    <property type="match status" value="1"/>
</dbReference>
<dbReference type="InterPro" id="IPR036298">
    <property type="entry name" value="Chalcone_isomerase_sf"/>
</dbReference>
<evidence type="ECO:0000259" key="2">
    <source>
        <dbReference type="Pfam" id="PF16035"/>
    </source>
</evidence>
<dbReference type="SUPFAM" id="SSF54626">
    <property type="entry name" value="Chalcone isomerase"/>
    <property type="match status" value="1"/>
</dbReference>
<sequence length="349" mass="37692">MASLRPLTRPVSSLPRPWAAKQLGQPANSSTLFRNSSTLPRRSASAASSSSGKASARATRAGVAFSLILTLAVGAYSLHRFPLHLEAAPHSQHAAASLLPPSQTSQEEDFHIDSATSQKLPRRIASPASFALVNGSGKDDSLVLLASGVRTVSFLRVQVYVAALYVLERPFEDFMRGQGKASGSSGESLEQTMRQALEAGVPMVLKIVPVKNTDFAHLRDGFTRAVQLRQKYLRKTPTPPSEEQEESLSLSLQRLKECFPKASLKKGEHLDLVFQPSRVTAPSAGAVGGKGVDLTFEHDKVVLGTVQYDTRGGNMDVARLLFQAYVADKDPVSEVFKKAVSQKIFPPSQ</sequence>
<dbReference type="GO" id="GO:0016872">
    <property type="term" value="F:intramolecular lyase activity"/>
    <property type="evidence" value="ECO:0007669"/>
    <property type="project" value="InterPro"/>
</dbReference>
<keyword evidence="4" id="KW-1185">Reference proteome</keyword>
<dbReference type="GeneID" id="37013115"/>
<dbReference type="RefSeq" id="XP_025351053.1">
    <property type="nucleotide sequence ID" value="XM_025491381.1"/>
</dbReference>
<feature type="region of interest" description="Disordered" evidence="1">
    <location>
        <begin position="1"/>
        <end position="53"/>
    </location>
</feature>
<reference evidence="3 4" key="1">
    <citation type="journal article" date="2018" name="Mol. Biol. Evol.">
        <title>Broad Genomic Sampling Reveals a Smut Pathogenic Ancestry of the Fungal Clade Ustilaginomycotina.</title>
        <authorList>
            <person name="Kijpornyongpan T."/>
            <person name="Mondo S.J."/>
            <person name="Barry K."/>
            <person name="Sandor L."/>
            <person name="Lee J."/>
            <person name="Lipzen A."/>
            <person name="Pangilinan J."/>
            <person name="LaButti K."/>
            <person name="Hainaut M."/>
            <person name="Henrissat B."/>
            <person name="Grigoriev I.V."/>
            <person name="Spatafora J.W."/>
            <person name="Aime M.C."/>
        </authorList>
    </citation>
    <scope>NUCLEOTIDE SEQUENCE [LARGE SCALE GENOMIC DNA]</scope>
    <source>
        <strain evidence="3 4">MCA 4718</strain>
    </source>
</reference>
<evidence type="ECO:0000256" key="1">
    <source>
        <dbReference type="SAM" id="MobiDB-lite"/>
    </source>
</evidence>
<proteinExistence type="predicted"/>
<evidence type="ECO:0000313" key="3">
    <source>
        <dbReference type="EMBL" id="PWN23893.1"/>
    </source>
</evidence>
<dbReference type="InterPro" id="IPR016087">
    <property type="entry name" value="Chalcone_isomerase"/>
</dbReference>
<dbReference type="EMBL" id="KZ819321">
    <property type="protein sequence ID" value="PWN23893.1"/>
    <property type="molecule type" value="Genomic_DNA"/>
</dbReference>
<dbReference type="OrthoDB" id="18193at2759"/>
<name>A0A316UIX6_9BASI</name>
<organism evidence="3 4">
    <name type="scientific">Pseudomicrostroma glucosiphilum</name>
    <dbReference type="NCBI Taxonomy" id="1684307"/>
    <lineage>
        <taxon>Eukaryota</taxon>
        <taxon>Fungi</taxon>
        <taxon>Dikarya</taxon>
        <taxon>Basidiomycota</taxon>
        <taxon>Ustilaginomycotina</taxon>
        <taxon>Exobasidiomycetes</taxon>
        <taxon>Microstromatales</taxon>
        <taxon>Microstromatales incertae sedis</taxon>
        <taxon>Pseudomicrostroma</taxon>
    </lineage>
</organism>
<feature type="compositionally biased region" description="Polar residues" evidence="1">
    <location>
        <begin position="25"/>
        <end position="40"/>
    </location>
</feature>
<dbReference type="STRING" id="1684307.A0A316UIX6"/>
<gene>
    <name evidence="3" type="ORF">BCV69DRAFT_279802</name>
</gene>
<dbReference type="PANTHER" id="PTHR47284:SF3">
    <property type="entry name" value="FATTY-ACID-BINDING PROTEIN 2"/>
    <property type="match status" value="1"/>
</dbReference>
<dbReference type="InterPro" id="IPR016088">
    <property type="entry name" value="Chalcone_isomerase_3-sand"/>
</dbReference>
<dbReference type="Pfam" id="PF16035">
    <property type="entry name" value="Chalcone_2"/>
    <property type="match status" value="1"/>
</dbReference>
<dbReference type="AlphaFoldDB" id="A0A316UIX6"/>
<accession>A0A316UIX6</accession>
<dbReference type="Gene3D" id="3.50.70.10">
    <property type="match status" value="1"/>
</dbReference>
<feature type="compositionally biased region" description="Low complexity" evidence="1">
    <location>
        <begin position="41"/>
        <end position="53"/>
    </location>
</feature>
<evidence type="ECO:0000313" key="4">
    <source>
        <dbReference type="Proteomes" id="UP000245942"/>
    </source>
</evidence>